<reference evidence="3" key="1">
    <citation type="journal article" date="2022" name="Plant J.">
        <title>Strategies of tolerance reflected in two North American maple genomes.</title>
        <authorList>
            <person name="McEvoy S.L."/>
            <person name="Sezen U.U."/>
            <person name="Trouern-Trend A."/>
            <person name="McMahon S.M."/>
            <person name="Schaberg P.G."/>
            <person name="Yang J."/>
            <person name="Wegrzyn J.L."/>
            <person name="Swenson N.G."/>
        </authorList>
    </citation>
    <scope>NUCLEOTIDE SEQUENCE</scope>
    <source>
        <strain evidence="3">NS2018</strain>
    </source>
</reference>
<feature type="coiled-coil region" evidence="1">
    <location>
        <begin position="253"/>
        <end position="415"/>
    </location>
</feature>
<evidence type="ECO:0000256" key="1">
    <source>
        <dbReference type="SAM" id="Coils"/>
    </source>
</evidence>
<dbReference type="PANTHER" id="PTHR48449:SF1">
    <property type="entry name" value="DUF1985 DOMAIN-CONTAINING PROTEIN"/>
    <property type="match status" value="1"/>
</dbReference>
<dbReference type="PANTHER" id="PTHR48449">
    <property type="entry name" value="DUF1985 DOMAIN-CONTAINING PROTEIN"/>
    <property type="match status" value="1"/>
</dbReference>
<dbReference type="AlphaFoldDB" id="A0AA39T858"/>
<feature type="domain" description="DUF1985" evidence="2">
    <location>
        <begin position="1"/>
        <end position="129"/>
    </location>
</feature>
<protein>
    <recommendedName>
        <fullName evidence="2">DUF1985 domain-containing protein</fullName>
    </recommendedName>
</protein>
<gene>
    <name evidence="3" type="ORF">LWI29_018088</name>
</gene>
<evidence type="ECO:0000313" key="4">
    <source>
        <dbReference type="Proteomes" id="UP001168877"/>
    </source>
</evidence>
<sequence length="415" mass="48393">MWFYIGGDDISRFSIVEFCLVTGLRYSKNKESSHKIDEGLKECIRRIHFNSAMKITVQTLESYFDDYVSMDDEENDDIVKLALLLFLEVTLMGKDGRQPVDYVYIQSVDNLDAFNALPWGSSIYKCTFESLSKCYEGLSEKFKKIQEENPSHKKERYKIYGFVYAFQVWTFETILSYAKKNYAKRISKEIPRILSWEAVKIPTFEDLQNEIFSRQTVPPLRVLKPTEEERQQSFFTELLEHDVPSQDDLAKGVDDLSSEIGSLRLEVVAKQEERTAPENVIIAPRDDKITRELHLFQDELKICKEELHKERENTKKLLNEKVLLEQRISMLEKTKAEEVENREQERKALKLQVENLEQEREALKLHVVELERKLEGATQDLVAVRSTLATKNANLASLQDKLKELEELIAKCFLA</sequence>
<accession>A0AA39T858</accession>
<name>A0AA39T858_ACESA</name>
<evidence type="ECO:0000259" key="2">
    <source>
        <dbReference type="Pfam" id="PF09331"/>
    </source>
</evidence>
<dbReference type="InterPro" id="IPR015410">
    <property type="entry name" value="DUF1985"/>
</dbReference>
<dbReference type="Proteomes" id="UP001168877">
    <property type="component" value="Unassembled WGS sequence"/>
</dbReference>
<organism evidence="3 4">
    <name type="scientific">Acer saccharum</name>
    <name type="common">Sugar maple</name>
    <dbReference type="NCBI Taxonomy" id="4024"/>
    <lineage>
        <taxon>Eukaryota</taxon>
        <taxon>Viridiplantae</taxon>
        <taxon>Streptophyta</taxon>
        <taxon>Embryophyta</taxon>
        <taxon>Tracheophyta</taxon>
        <taxon>Spermatophyta</taxon>
        <taxon>Magnoliopsida</taxon>
        <taxon>eudicotyledons</taxon>
        <taxon>Gunneridae</taxon>
        <taxon>Pentapetalae</taxon>
        <taxon>rosids</taxon>
        <taxon>malvids</taxon>
        <taxon>Sapindales</taxon>
        <taxon>Sapindaceae</taxon>
        <taxon>Hippocastanoideae</taxon>
        <taxon>Acereae</taxon>
        <taxon>Acer</taxon>
    </lineage>
</organism>
<reference evidence="3" key="2">
    <citation type="submission" date="2023-06" db="EMBL/GenBank/DDBJ databases">
        <authorList>
            <person name="Swenson N.G."/>
            <person name="Wegrzyn J.L."/>
            <person name="Mcevoy S.L."/>
        </authorList>
    </citation>
    <scope>NUCLEOTIDE SEQUENCE</scope>
    <source>
        <strain evidence="3">NS2018</strain>
        <tissue evidence="3">Leaf</tissue>
    </source>
</reference>
<comment type="caution">
    <text evidence="3">The sequence shown here is derived from an EMBL/GenBank/DDBJ whole genome shotgun (WGS) entry which is preliminary data.</text>
</comment>
<evidence type="ECO:0000313" key="3">
    <source>
        <dbReference type="EMBL" id="KAK0604671.1"/>
    </source>
</evidence>
<keyword evidence="1" id="KW-0175">Coiled coil</keyword>
<proteinExistence type="predicted"/>
<dbReference type="Pfam" id="PF09331">
    <property type="entry name" value="DUF1985"/>
    <property type="match status" value="1"/>
</dbReference>
<keyword evidence="4" id="KW-1185">Reference proteome</keyword>
<dbReference type="EMBL" id="JAUESC010000002">
    <property type="protein sequence ID" value="KAK0604671.1"/>
    <property type="molecule type" value="Genomic_DNA"/>
</dbReference>